<dbReference type="PANTHER" id="PTHR30349">
    <property type="entry name" value="PHAGE INTEGRASE-RELATED"/>
    <property type="match status" value="1"/>
</dbReference>
<dbReference type="EMBL" id="CP042434">
    <property type="protein sequence ID" value="QEC73858.1"/>
    <property type="molecule type" value="Genomic_DNA"/>
</dbReference>
<dbReference type="Proteomes" id="UP000321291">
    <property type="component" value="Chromosome"/>
</dbReference>
<dbReference type="Gene3D" id="1.10.443.10">
    <property type="entry name" value="Intergrase catalytic core"/>
    <property type="match status" value="1"/>
</dbReference>
<dbReference type="PROSITE" id="PS51898">
    <property type="entry name" value="TYR_RECOMBINASE"/>
    <property type="match status" value="1"/>
</dbReference>
<dbReference type="InterPro" id="IPR013762">
    <property type="entry name" value="Integrase-like_cat_sf"/>
</dbReference>
<keyword evidence="4" id="KW-1185">Reference proteome</keyword>
<proteinExistence type="predicted"/>
<keyword evidence="1" id="KW-0233">DNA recombination</keyword>
<dbReference type="GO" id="GO:0015074">
    <property type="term" value="P:DNA integration"/>
    <property type="evidence" value="ECO:0007669"/>
    <property type="project" value="InterPro"/>
</dbReference>
<name>A0A5B8VUM6_9BACT</name>
<dbReference type="OrthoDB" id="9766545at2"/>
<dbReference type="GO" id="GO:0006310">
    <property type="term" value="P:DNA recombination"/>
    <property type="evidence" value="ECO:0007669"/>
    <property type="project" value="UniProtKB-KW"/>
</dbReference>
<protein>
    <submittedName>
        <fullName evidence="3">Tyrosine-type recombinase/integrase</fullName>
    </submittedName>
</protein>
<dbReference type="InterPro" id="IPR050090">
    <property type="entry name" value="Tyrosine_recombinase_XerCD"/>
</dbReference>
<dbReference type="KEGG" id="agi:FSB73_21515"/>
<evidence type="ECO:0000313" key="3">
    <source>
        <dbReference type="EMBL" id="QEC73858.1"/>
    </source>
</evidence>
<accession>A0A5B8VUM6</accession>
<sequence>MKNIELHSIYSDLICKYLQYREQCGVKFIENEFRFYRILDEFITKNEIKSIIFTKEHAALWRVPLNGESETSRYKRINFTKKFFEYLFFNGYNVFQFRDIKAPKSNFTPHIYSEDEIKRYFKAVDSYRCSIHRKNCIQFPVLFRILYCCGTRITETLMIRKKDVDLVSGIIKLSETKNAKERYVVMSDSLLRLMKEFADKIFYDLPENGYIFRNYRGTYFSSDWINEVHVKMLHQANIPYMSNGRGPRLQDWRHSFAINSFRQMIDKGLDMYVALPILSTYLGHKTIMATEHYLRLAVSMYPYLEKKFDRTLNEIFGGEKP</sequence>
<reference evidence="3 4" key="1">
    <citation type="journal article" date="2017" name="Int. J. Syst. Evol. Microbiol.">
        <title>Arachidicoccus ginsenosidivorans sp. nov., with ginsenoside-converting activity isolated from ginseng cultivating soil.</title>
        <authorList>
            <person name="Siddiqi M.Z."/>
            <person name="Aslam Z."/>
            <person name="Im W.T."/>
        </authorList>
    </citation>
    <scope>NUCLEOTIDE SEQUENCE [LARGE SCALE GENOMIC DNA]</scope>
    <source>
        <strain evidence="3 4">Gsoil 809</strain>
    </source>
</reference>
<gene>
    <name evidence="3" type="ORF">FSB73_21515</name>
</gene>
<dbReference type="GO" id="GO:0003677">
    <property type="term" value="F:DNA binding"/>
    <property type="evidence" value="ECO:0007669"/>
    <property type="project" value="InterPro"/>
</dbReference>
<dbReference type="Pfam" id="PF00589">
    <property type="entry name" value="Phage_integrase"/>
    <property type="match status" value="1"/>
</dbReference>
<evidence type="ECO:0000259" key="2">
    <source>
        <dbReference type="PROSITE" id="PS51898"/>
    </source>
</evidence>
<dbReference type="SUPFAM" id="SSF56349">
    <property type="entry name" value="DNA breaking-rejoining enzymes"/>
    <property type="match status" value="1"/>
</dbReference>
<dbReference type="InterPro" id="IPR002104">
    <property type="entry name" value="Integrase_catalytic"/>
</dbReference>
<dbReference type="AlphaFoldDB" id="A0A5B8VUM6"/>
<evidence type="ECO:0000256" key="1">
    <source>
        <dbReference type="ARBA" id="ARBA00023172"/>
    </source>
</evidence>
<organism evidence="3 4">
    <name type="scientific">Arachidicoccus ginsenosidivorans</name>
    <dbReference type="NCBI Taxonomy" id="496057"/>
    <lineage>
        <taxon>Bacteria</taxon>
        <taxon>Pseudomonadati</taxon>
        <taxon>Bacteroidota</taxon>
        <taxon>Chitinophagia</taxon>
        <taxon>Chitinophagales</taxon>
        <taxon>Chitinophagaceae</taxon>
        <taxon>Arachidicoccus</taxon>
    </lineage>
</organism>
<feature type="domain" description="Tyr recombinase" evidence="2">
    <location>
        <begin position="107"/>
        <end position="309"/>
    </location>
</feature>
<evidence type="ECO:0000313" key="4">
    <source>
        <dbReference type="Proteomes" id="UP000321291"/>
    </source>
</evidence>
<dbReference type="InterPro" id="IPR011010">
    <property type="entry name" value="DNA_brk_join_enz"/>
</dbReference>
<dbReference type="RefSeq" id="WP_146787089.1">
    <property type="nucleotide sequence ID" value="NZ_CP042434.1"/>
</dbReference>
<dbReference type="PANTHER" id="PTHR30349:SF64">
    <property type="entry name" value="PROPHAGE INTEGRASE INTD-RELATED"/>
    <property type="match status" value="1"/>
</dbReference>